<evidence type="ECO:0000313" key="7">
    <source>
        <dbReference type="Proteomes" id="UP000233750"/>
    </source>
</evidence>
<evidence type="ECO:0000313" key="6">
    <source>
        <dbReference type="EMBL" id="PKW00024.1"/>
    </source>
</evidence>
<feature type="domain" description="DNA ligase ATP-dependent C-terminal" evidence="5">
    <location>
        <begin position="197"/>
        <end position="290"/>
    </location>
</feature>
<evidence type="ECO:0000256" key="2">
    <source>
        <dbReference type="ARBA" id="ARBA00022598"/>
    </source>
</evidence>
<accession>A0A2N3X1L7</accession>
<dbReference type="Pfam" id="PF01068">
    <property type="entry name" value="DNA_ligase_A_M"/>
    <property type="match status" value="1"/>
</dbReference>
<evidence type="ECO:0000256" key="1">
    <source>
        <dbReference type="ARBA" id="ARBA00012727"/>
    </source>
</evidence>
<dbReference type="AlphaFoldDB" id="A0A2N3X1L7"/>
<dbReference type="CDD" id="cd07971">
    <property type="entry name" value="OBF_DNA_ligase_LigD"/>
    <property type="match status" value="1"/>
</dbReference>
<dbReference type="InterPro" id="IPR012340">
    <property type="entry name" value="NA-bd_OB-fold"/>
</dbReference>
<dbReference type="GO" id="GO:0005524">
    <property type="term" value="F:ATP binding"/>
    <property type="evidence" value="ECO:0007669"/>
    <property type="project" value="InterPro"/>
</dbReference>
<dbReference type="EMBL" id="PJMY01000001">
    <property type="protein sequence ID" value="PKW00024.1"/>
    <property type="molecule type" value="Genomic_DNA"/>
</dbReference>
<dbReference type="GO" id="GO:0006310">
    <property type="term" value="P:DNA recombination"/>
    <property type="evidence" value="ECO:0007669"/>
    <property type="project" value="InterPro"/>
</dbReference>
<organism evidence="6 7">
    <name type="scientific">Amycolatopsis echigonensis</name>
    <dbReference type="NCBI Taxonomy" id="2576905"/>
    <lineage>
        <taxon>Bacteria</taxon>
        <taxon>Bacillati</taxon>
        <taxon>Actinomycetota</taxon>
        <taxon>Actinomycetes</taxon>
        <taxon>Pseudonocardiales</taxon>
        <taxon>Pseudonocardiaceae</taxon>
        <taxon>Amycolatopsis</taxon>
    </lineage>
</organism>
<dbReference type="InterPro" id="IPR012310">
    <property type="entry name" value="DNA_ligase_ATP-dep_cent"/>
</dbReference>
<dbReference type="Gene3D" id="3.30.470.30">
    <property type="entry name" value="DNA ligase/mRNA capping enzyme"/>
    <property type="match status" value="1"/>
</dbReference>
<dbReference type="GO" id="GO:0006281">
    <property type="term" value="P:DNA repair"/>
    <property type="evidence" value="ECO:0007669"/>
    <property type="project" value="InterPro"/>
</dbReference>
<keyword evidence="2" id="KW-0436">Ligase</keyword>
<dbReference type="SUPFAM" id="SSF56091">
    <property type="entry name" value="DNA ligase/mRNA capping enzyme, catalytic domain"/>
    <property type="match status" value="1"/>
</dbReference>
<dbReference type="Pfam" id="PF04679">
    <property type="entry name" value="DNA_ligase_A_C"/>
    <property type="match status" value="1"/>
</dbReference>
<dbReference type="Gene3D" id="3.30.1490.70">
    <property type="match status" value="1"/>
</dbReference>
<proteinExistence type="predicted"/>
<evidence type="ECO:0000256" key="3">
    <source>
        <dbReference type="ARBA" id="ARBA00034003"/>
    </source>
</evidence>
<dbReference type="InterPro" id="IPR012309">
    <property type="entry name" value="DNA_ligase_ATP-dep_C"/>
</dbReference>
<feature type="domain" description="ATP-dependent DNA ligase family profile" evidence="4">
    <location>
        <begin position="89"/>
        <end position="173"/>
    </location>
</feature>
<name>A0A2N3X1L7_9PSEU</name>
<dbReference type="Gene3D" id="2.40.50.140">
    <property type="entry name" value="Nucleic acid-binding proteins"/>
    <property type="match status" value="1"/>
</dbReference>
<sequence>MTTRPRPERTLSPMTAVAGRLPVNQRGWAWELKQAGVRALAVLDEHGLRWQGRDSAPAPGSHPALARMADDLGGRKLVLDGVISPPRDKPSYRAFDVLRIDGHDLTAEPYAVRRKLLRSLGLSRSPVIEILPSHRGLGPAQLAQLARQHDAAGIVGKHLASPYRPGQASQDWIELDLLRGCEAVIGGWQPSQDHEPDHVGAVLLGVYTQARQLVYIGRVHSGFTDASRRALASVLEELATDSCPFTGRGPTGRDRNARWVRPTLIADVNYRAITADGRLRQPTWRGLRTDIDPRDQAWSGSLRLRLTHLAD</sequence>
<dbReference type="SUPFAM" id="SSF50249">
    <property type="entry name" value="Nucleic acid-binding proteins"/>
    <property type="match status" value="1"/>
</dbReference>
<evidence type="ECO:0000259" key="5">
    <source>
        <dbReference type="Pfam" id="PF04679"/>
    </source>
</evidence>
<comment type="catalytic activity">
    <reaction evidence="3">
        <text>ATP + (deoxyribonucleotide)n-3'-hydroxyl + 5'-phospho-(deoxyribonucleotide)m = (deoxyribonucleotide)n+m + AMP + diphosphate.</text>
        <dbReference type="EC" id="6.5.1.1"/>
    </reaction>
</comment>
<evidence type="ECO:0000259" key="4">
    <source>
        <dbReference type="Pfam" id="PF01068"/>
    </source>
</evidence>
<keyword evidence="7" id="KW-1185">Reference proteome</keyword>
<dbReference type="EC" id="6.5.1.1" evidence="1"/>
<gene>
    <name evidence="6" type="ORF">ATK30_0095</name>
</gene>
<dbReference type="Proteomes" id="UP000233750">
    <property type="component" value="Unassembled WGS sequence"/>
</dbReference>
<comment type="caution">
    <text evidence="6">The sequence shown here is derived from an EMBL/GenBank/DDBJ whole genome shotgun (WGS) entry which is preliminary data.</text>
</comment>
<reference evidence="6 7" key="1">
    <citation type="submission" date="2017-12" db="EMBL/GenBank/DDBJ databases">
        <title>Sequencing the genomes of 1000 Actinobacteria strains.</title>
        <authorList>
            <person name="Klenk H.-P."/>
        </authorList>
    </citation>
    <scope>NUCLEOTIDE SEQUENCE [LARGE SCALE GENOMIC DNA]</scope>
    <source>
        <strain evidence="6 7">DSM 45165</strain>
    </source>
</reference>
<dbReference type="GO" id="GO:0003910">
    <property type="term" value="F:DNA ligase (ATP) activity"/>
    <property type="evidence" value="ECO:0007669"/>
    <property type="project" value="UniProtKB-EC"/>
</dbReference>
<protein>
    <recommendedName>
        <fullName evidence="1">DNA ligase (ATP)</fullName>
        <ecNumber evidence="1">6.5.1.1</ecNumber>
    </recommendedName>
</protein>